<sequence length="212" mass="22914">MSSNTSVLLLITLWASVQEGLTSPVQKHLDVEAADSLPPHRAEDQALCLQQSDGLRVSLLLPPGHNLVRRRLTVWATTWPAAGGPPLAAPVRVPLTTPATSSAITGGARSPHLPTSLLPERGAIDWCASNSVMEKSGQANRFCAHADWLSPSLEAGLAYRAYVGHRKRTRTLSNTLEILRNSLRCSQTLKRIYLSRHNDTAQRSGFLSGVVG</sequence>
<evidence type="ECO:0000256" key="1">
    <source>
        <dbReference type="SAM" id="SignalP"/>
    </source>
</evidence>
<dbReference type="AlphaFoldDB" id="Q4SH36"/>
<dbReference type="EMBL" id="CAAE01014587">
    <property type="protein sequence ID" value="CAG00046.1"/>
    <property type="molecule type" value="Genomic_DNA"/>
</dbReference>
<evidence type="ECO:0000313" key="2">
    <source>
        <dbReference type="EMBL" id="CAG00046.1"/>
    </source>
</evidence>
<keyword evidence="1" id="KW-0732">Signal</keyword>
<dbReference type="KEGG" id="tng:GSTEN00018342G001"/>
<reference evidence="2" key="1">
    <citation type="journal article" date="2004" name="Nature">
        <title>Genome duplication in the teleost fish Tetraodon nigroviridis reveals the early vertebrate proto-karyotype.</title>
        <authorList>
            <person name="Jaillon O."/>
            <person name="Aury J.-M."/>
            <person name="Brunet F."/>
            <person name="Petit J.-L."/>
            <person name="Stange-Thomann N."/>
            <person name="Mauceli E."/>
            <person name="Bouneau L."/>
            <person name="Fischer C."/>
            <person name="Ozouf-Costaz C."/>
            <person name="Bernot A."/>
            <person name="Nicaud S."/>
            <person name="Jaffe D."/>
            <person name="Fisher S."/>
            <person name="Lutfalla G."/>
            <person name="Dossat C."/>
            <person name="Segurens B."/>
            <person name="Dasilva C."/>
            <person name="Salanoubat M."/>
            <person name="Levy M."/>
            <person name="Boudet N."/>
            <person name="Castellano S."/>
            <person name="Anthouard V."/>
            <person name="Jubin C."/>
            <person name="Castelli V."/>
            <person name="Katinka M."/>
            <person name="Vacherie B."/>
            <person name="Biemont C."/>
            <person name="Skalli Z."/>
            <person name="Cattolico L."/>
            <person name="Poulain J."/>
            <person name="De Berardinis V."/>
            <person name="Cruaud C."/>
            <person name="Duprat S."/>
            <person name="Brottier P."/>
            <person name="Coutanceau J.-P."/>
            <person name="Gouzy J."/>
            <person name="Parra G."/>
            <person name="Lardier G."/>
            <person name="Chapple C."/>
            <person name="McKernan K.J."/>
            <person name="McEwan P."/>
            <person name="Bosak S."/>
            <person name="Kellis M."/>
            <person name="Volff J.-N."/>
            <person name="Guigo R."/>
            <person name="Zody M.C."/>
            <person name="Mesirov J."/>
            <person name="Lindblad-Toh K."/>
            <person name="Birren B."/>
            <person name="Nusbaum C."/>
            <person name="Kahn D."/>
            <person name="Robinson-Rechavi M."/>
            <person name="Laudet V."/>
            <person name="Schachter V."/>
            <person name="Quetier F."/>
            <person name="Saurin W."/>
            <person name="Scarpelli C."/>
            <person name="Wincker P."/>
            <person name="Lander E.S."/>
            <person name="Weissenbach J."/>
            <person name="Roest Crollius H."/>
        </authorList>
    </citation>
    <scope>NUCLEOTIDE SEQUENCE [LARGE SCALE GENOMIC DNA]</scope>
</reference>
<accession>Q4SH36</accession>
<proteinExistence type="predicted"/>
<reference evidence="2" key="2">
    <citation type="submission" date="2004-02" db="EMBL/GenBank/DDBJ databases">
        <authorList>
            <consortium name="Genoscope"/>
            <consortium name="Whitehead Institute Centre for Genome Research"/>
        </authorList>
    </citation>
    <scope>NUCLEOTIDE SEQUENCE</scope>
</reference>
<feature type="chain" id="PRO_5004243199" evidence="1">
    <location>
        <begin position="23"/>
        <end position="212"/>
    </location>
</feature>
<comment type="caution">
    <text evidence="2">The sequence shown here is derived from an EMBL/GenBank/DDBJ whole genome shotgun (WGS) entry which is preliminary data.</text>
</comment>
<name>Q4SH36_TETNG</name>
<protein>
    <submittedName>
        <fullName evidence="2">(spotted green pufferfish) hypothetical protein</fullName>
    </submittedName>
</protein>
<feature type="signal peptide" evidence="1">
    <location>
        <begin position="1"/>
        <end position="22"/>
    </location>
</feature>
<organism evidence="2">
    <name type="scientific">Tetraodon nigroviridis</name>
    <name type="common">Spotted green pufferfish</name>
    <name type="synonym">Chelonodon nigroviridis</name>
    <dbReference type="NCBI Taxonomy" id="99883"/>
    <lineage>
        <taxon>Eukaryota</taxon>
        <taxon>Metazoa</taxon>
        <taxon>Chordata</taxon>
        <taxon>Craniata</taxon>
        <taxon>Vertebrata</taxon>
        <taxon>Euteleostomi</taxon>
        <taxon>Actinopterygii</taxon>
        <taxon>Neopterygii</taxon>
        <taxon>Teleostei</taxon>
        <taxon>Neoteleostei</taxon>
        <taxon>Acanthomorphata</taxon>
        <taxon>Eupercaria</taxon>
        <taxon>Tetraodontiformes</taxon>
        <taxon>Tetradontoidea</taxon>
        <taxon>Tetraodontidae</taxon>
        <taxon>Tetraodon</taxon>
    </lineage>
</organism>
<gene>
    <name evidence="2" type="ORF">GSTENG00018342001</name>
</gene>